<dbReference type="Proteomes" id="UP000078287">
    <property type="component" value="Unassembled WGS sequence"/>
</dbReference>
<dbReference type="AlphaFoldDB" id="A0A178MAI7"/>
<keyword evidence="7" id="KW-1185">Reference proteome</keyword>
<dbReference type="InterPro" id="IPR001670">
    <property type="entry name" value="ADH_Fe/GldA"/>
</dbReference>
<gene>
    <name evidence="6" type="ORF">A6A03_15435</name>
</gene>
<evidence type="ECO:0000256" key="2">
    <source>
        <dbReference type="ARBA" id="ARBA00023002"/>
    </source>
</evidence>
<dbReference type="EMBL" id="LWQS01000058">
    <property type="protein sequence ID" value="OAN45197.1"/>
    <property type="molecule type" value="Genomic_DNA"/>
</dbReference>
<evidence type="ECO:0000313" key="7">
    <source>
        <dbReference type="Proteomes" id="UP000078287"/>
    </source>
</evidence>
<dbReference type="FunFam" id="1.20.1090.10:FF:000001">
    <property type="entry name" value="Aldehyde-alcohol dehydrogenase"/>
    <property type="match status" value="1"/>
</dbReference>
<dbReference type="Gene3D" id="1.20.1090.10">
    <property type="entry name" value="Dehydroquinate synthase-like - alpha domain"/>
    <property type="match status" value="1"/>
</dbReference>
<evidence type="ECO:0000256" key="1">
    <source>
        <dbReference type="ARBA" id="ARBA00007358"/>
    </source>
</evidence>
<sequence>MMPPREFIMPAQMVIGSGAVEQTGAQCAKRGWKKALIVTDQIMQKIGVVGQVEQNLANHGIASVVYAGVNTEPVVEYVQEALAAYHEGGCDFVLSVGGGSPIDTAKAVAVLVTNPGSIEQYKGIGKIANPGVPLVAIPTTAGTGSEATIYTVITDQKTDVKMLIGSPYLMPTIAIVDPMLTVSSPPSVTAATGVDALVHAIEAYVSVKRQPMTDVLCLSAIELISSNIRQAWSNGNNIEAREKMMLGATQAGIAFSNSSVALVHGMSRPIGAYFHIAHGVSNAALLAVVTEFSLVGDPKRYADVARAMGEPIEGLSMMEAADRAVVAIRRLVRDIKIPSLRQLGVERERLMELAPAMADAAIDSGSPANNPRKPTKQEIIELYAKAYDEGDRMAG</sequence>
<evidence type="ECO:0000259" key="4">
    <source>
        <dbReference type="Pfam" id="PF00465"/>
    </source>
</evidence>
<dbReference type="GO" id="GO:0046872">
    <property type="term" value="F:metal ion binding"/>
    <property type="evidence" value="ECO:0007669"/>
    <property type="project" value="InterPro"/>
</dbReference>
<dbReference type="InterPro" id="IPR018211">
    <property type="entry name" value="ADH_Fe_CS"/>
</dbReference>
<dbReference type="GO" id="GO:0004022">
    <property type="term" value="F:alcohol dehydrogenase (NAD+) activity"/>
    <property type="evidence" value="ECO:0007669"/>
    <property type="project" value="UniProtKB-ARBA"/>
</dbReference>
<comment type="similarity">
    <text evidence="1">Belongs to the iron-containing alcohol dehydrogenase family.</text>
</comment>
<comment type="caution">
    <text evidence="6">The sequence shown here is derived from an EMBL/GenBank/DDBJ whole genome shotgun (WGS) entry which is preliminary data.</text>
</comment>
<name>A0A178MAI7_9CHLR</name>
<dbReference type="FunFam" id="3.40.50.1970:FF:000003">
    <property type="entry name" value="Alcohol dehydrogenase, iron-containing"/>
    <property type="match status" value="1"/>
</dbReference>
<feature type="domain" description="Alcohol dehydrogenase iron-type/glycerol dehydrogenase GldA" evidence="4">
    <location>
        <begin position="10"/>
        <end position="178"/>
    </location>
</feature>
<evidence type="ECO:0000256" key="3">
    <source>
        <dbReference type="ARBA" id="ARBA00023027"/>
    </source>
</evidence>
<keyword evidence="2" id="KW-0560">Oxidoreductase</keyword>
<protein>
    <submittedName>
        <fullName evidence="6">Alcohol dehydrogenase</fullName>
    </submittedName>
</protein>
<feature type="domain" description="Fe-containing alcohol dehydrogenase-like C-terminal" evidence="5">
    <location>
        <begin position="189"/>
        <end position="387"/>
    </location>
</feature>
<reference evidence="6 7" key="1">
    <citation type="submission" date="2016-04" db="EMBL/GenBank/DDBJ databases">
        <title>Chloroflexus islandicus sp. nov., a thermophilic filamentous anoxygenic phototrophic bacterium from geyser Strokkur (Iceland).</title>
        <authorList>
            <person name="Gaisin V.A."/>
            <person name="Kalashnikov A.M."/>
            <person name="Sukhacheva M.V."/>
            <person name="Grouzdev D.S."/>
            <person name="Ivanov T.M."/>
            <person name="Kuznetsov B."/>
            <person name="Gorlenko V.M."/>
        </authorList>
    </citation>
    <scope>NUCLEOTIDE SEQUENCE [LARGE SCALE GENOMIC DNA]</scope>
    <source>
        <strain evidence="7">isl-2</strain>
    </source>
</reference>
<dbReference type="Pfam" id="PF25137">
    <property type="entry name" value="ADH_Fe_C"/>
    <property type="match status" value="1"/>
</dbReference>
<dbReference type="InterPro" id="IPR056798">
    <property type="entry name" value="ADH_Fe_C"/>
</dbReference>
<proteinExistence type="inferred from homology"/>
<dbReference type="InterPro" id="IPR039697">
    <property type="entry name" value="Alcohol_dehydrogenase_Fe"/>
</dbReference>
<dbReference type="PANTHER" id="PTHR11496">
    <property type="entry name" value="ALCOHOL DEHYDROGENASE"/>
    <property type="match status" value="1"/>
</dbReference>
<keyword evidence="3" id="KW-0520">NAD</keyword>
<dbReference type="Pfam" id="PF00465">
    <property type="entry name" value="Fe-ADH"/>
    <property type="match status" value="1"/>
</dbReference>
<dbReference type="SUPFAM" id="SSF56796">
    <property type="entry name" value="Dehydroquinate synthase-like"/>
    <property type="match status" value="1"/>
</dbReference>
<evidence type="ECO:0000313" key="6">
    <source>
        <dbReference type="EMBL" id="OAN45197.1"/>
    </source>
</evidence>
<dbReference type="Gene3D" id="3.40.50.1970">
    <property type="match status" value="1"/>
</dbReference>
<dbReference type="STRING" id="1707952.A6A03_15435"/>
<evidence type="ECO:0000259" key="5">
    <source>
        <dbReference type="Pfam" id="PF25137"/>
    </source>
</evidence>
<dbReference type="PROSITE" id="PS00913">
    <property type="entry name" value="ADH_IRON_1"/>
    <property type="match status" value="1"/>
</dbReference>
<accession>A0A178MAI7</accession>
<dbReference type="CDD" id="cd08194">
    <property type="entry name" value="Fe-ADH-like"/>
    <property type="match status" value="1"/>
</dbReference>
<dbReference type="OrthoDB" id="9815791at2"/>
<dbReference type="RefSeq" id="WP_066788035.1">
    <property type="nucleotide sequence ID" value="NZ_LWQS01000058.1"/>
</dbReference>
<organism evidence="6 7">
    <name type="scientific">Chloroflexus islandicus</name>
    <dbReference type="NCBI Taxonomy" id="1707952"/>
    <lineage>
        <taxon>Bacteria</taxon>
        <taxon>Bacillati</taxon>
        <taxon>Chloroflexota</taxon>
        <taxon>Chloroflexia</taxon>
        <taxon>Chloroflexales</taxon>
        <taxon>Chloroflexineae</taxon>
        <taxon>Chloroflexaceae</taxon>
        <taxon>Chloroflexus</taxon>
    </lineage>
</organism>
<dbReference type="PANTHER" id="PTHR11496:SF102">
    <property type="entry name" value="ALCOHOL DEHYDROGENASE 4"/>
    <property type="match status" value="1"/>
</dbReference>